<dbReference type="Gene3D" id="3.30.160.60">
    <property type="entry name" value="Classic Zinc Finger"/>
    <property type="match status" value="3"/>
</dbReference>
<dbReference type="OrthoDB" id="6784147at2759"/>
<name>A0A9P0KRG9_ACAOB</name>
<dbReference type="InterPro" id="IPR013087">
    <property type="entry name" value="Znf_C2H2_type"/>
</dbReference>
<dbReference type="InterPro" id="IPR036236">
    <property type="entry name" value="Znf_C2H2_sf"/>
</dbReference>
<keyword evidence="3 5" id="KW-0863">Zinc-finger</keyword>
<evidence type="ECO:0000256" key="4">
    <source>
        <dbReference type="ARBA" id="ARBA00022833"/>
    </source>
</evidence>
<evidence type="ECO:0000313" key="7">
    <source>
        <dbReference type="EMBL" id="CAH1980884.1"/>
    </source>
</evidence>
<feature type="domain" description="C2H2-type" evidence="6">
    <location>
        <begin position="121"/>
        <end position="144"/>
    </location>
</feature>
<accession>A0A9P0KRG9</accession>
<evidence type="ECO:0000256" key="2">
    <source>
        <dbReference type="ARBA" id="ARBA00022737"/>
    </source>
</evidence>
<dbReference type="AlphaFoldDB" id="A0A9P0KRG9"/>
<dbReference type="PANTHER" id="PTHR24409">
    <property type="entry name" value="ZINC FINGER PROTEIN 142"/>
    <property type="match status" value="1"/>
</dbReference>
<comment type="caution">
    <text evidence="7">The sequence shown here is derived from an EMBL/GenBank/DDBJ whole genome shotgun (WGS) entry which is preliminary data.</text>
</comment>
<organism evidence="7 8">
    <name type="scientific">Acanthoscelides obtectus</name>
    <name type="common">Bean weevil</name>
    <name type="synonym">Bruchus obtectus</name>
    <dbReference type="NCBI Taxonomy" id="200917"/>
    <lineage>
        <taxon>Eukaryota</taxon>
        <taxon>Metazoa</taxon>
        <taxon>Ecdysozoa</taxon>
        <taxon>Arthropoda</taxon>
        <taxon>Hexapoda</taxon>
        <taxon>Insecta</taxon>
        <taxon>Pterygota</taxon>
        <taxon>Neoptera</taxon>
        <taxon>Endopterygota</taxon>
        <taxon>Coleoptera</taxon>
        <taxon>Polyphaga</taxon>
        <taxon>Cucujiformia</taxon>
        <taxon>Chrysomeloidea</taxon>
        <taxon>Chrysomelidae</taxon>
        <taxon>Bruchinae</taxon>
        <taxon>Bruchini</taxon>
        <taxon>Acanthoscelides</taxon>
    </lineage>
</organism>
<dbReference type="GO" id="GO:0000981">
    <property type="term" value="F:DNA-binding transcription factor activity, RNA polymerase II-specific"/>
    <property type="evidence" value="ECO:0007669"/>
    <property type="project" value="TreeGrafter"/>
</dbReference>
<reference evidence="7" key="1">
    <citation type="submission" date="2022-03" db="EMBL/GenBank/DDBJ databases">
        <authorList>
            <person name="Sayadi A."/>
        </authorList>
    </citation>
    <scope>NUCLEOTIDE SEQUENCE</scope>
</reference>
<keyword evidence="4" id="KW-0862">Zinc</keyword>
<dbReference type="GO" id="GO:0008270">
    <property type="term" value="F:zinc ion binding"/>
    <property type="evidence" value="ECO:0007669"/>
    <property type="project" value="UniProtKB-KW"/>
</dbReference>
<keyword evidence="2" id="KW-0677">Repeat</keyword>
<dbReference type="PROSITE" id="PS50157">
    <property type="entry name" value="ZINC_FINGER_C2H2_2"/>
    <property type="match status" value="1"/>
</dbReference>
<dbReference type="SMART" id="SM00355">
    <property type="entry name" value="ZnF_C2H2"/>
    <property type="match status" value="7"/>
</dbReference>
<dbReference type="PANTHER" id="PTHR24409:SF295">
    <property type="entry name" value="AZ2-RELATED"/>
    <property type="match status" value="1"/>
</dbReference>
<proteinExistence type="predicted"/>
<evidence type="ECO:0000259" key="6">
    <source>
        <dbReference type="PROSITE" id="PS50157"/>
    </source>
</evidence>
<protein>
    <recommendedName>
        <fullName evidence="6">C2H2-type domain-containing protein</fullName>
    </recommendedName>
</protein>
<dbReference type="SUPFAM" id="SSF57667">
    <property type="entry name" value="beta-beta-alpha zinc fingers"/>
    <property type="match status" value="2"/>
</dbReference>
<keyword evidence="1" id="KW-0479">Metal-binding</keyword>
<dbReference type="GO" id="GO:0000977">
    <property type="term" value="F:RNA polymerase II transcription regulatory region sequence-specific DNA binding"/>
    <property type="evidence" value="ECO:0007669"/>
    <property type="project" value="TreeGrafter"/>
</dbReference>
<dbReference type="PROSITE" id="PS00028">
    <property type="entry name" value="ZINC_FINGER_C2H2_1"/>
    <property type="match status" value="3"/>
</dbReference>
<evidence type="ECO:0000256" key="3">
    <source>
        <dbReference type="ARBA" id="ARBA00022771"/>
    </source>
</evidence>
<dbReference type="EMBL" id="CAKOFQ010006901">
    <property type="protein sequence ID" value="CAH1980884.1"/>
    <property type="molecule type" value="Genomic_DNA"/>
</dbReference>
<dbReference type="GO" id="GO:0005634">
    <property type="term" value="C:nucleus"/>
    <property type="evidence" value="ECO:0007669"/>
    <property type="project" value="TreeGrafter"/>
</dbReference>
<sequence length="231" mass="26863">MCNASFFEKMSLDNHILHKHPELTASVSSKIHECTHCEYKTTYVQCLARHIMRHTGAELACTKCVASFTTKRSLDNHILQKHPELTASVSSKIHECTHCEYQTTYVHYLAKHIMKHNKAKLTCTRCDESFTFRSSLNNHILQKHRDALLSQDTSKNHLAEYVVKEKPIEIQCSKCDMPFTDQKVLDNHILQKHPELATTVSSKIHECKYCKYKTTHEWCLARHMIKHTVQM</sequence>
<evidence type="ECO:0000256" key="5">
    <source>
        <dbReference type="PROSITE-ProRule" id="PRU00042"/>
    </source>
</evidence>
<evidence type="ECO:0000313" key="8">
    <source>
        <dbReference type="Proteomes" id="UP001152888"/>
    </source>
</evidence>
<evidence type="ECO:0000256" key="1">
    <source>
        <dbReference type="ARBA" id="ARBA00022723"/>
    </source>
</evidence>
<dbReference type="Pfam" id="PF00096">
    <property type="entry name" value="zf-C2H2"/>
    <property type="match status" value="1"/>
</dbReference>
<keyword evidence="8" id="KW-1185">Reference proteome</keyword>
<gene>
    <name evidence="7" type="ORF">ACAOBT_LOCUS14217</name>
</gene>
<dbReference type="Proteomes" id="UP001152888">
    <property type="component" value="Unassembled WGS sequence"/>
</dbReference>